<evidence type="ECO:0000256" key="4">
    <source>
        <dbReference type="SAM" id="SignalP"/>
    </source>
</evidence>
<gene>
    <name evidence="7" type="ORF">QN277_019681</name>
</gene>
<dbReference type="AlphaFoldDB" id="A0AAE1JLA8"/>
<comment type="caution">
    <text evidence="7">The sequence shown here is derived from an EMBL/GenBank/DDBJ whole genome shotgun (WGS) entry which is preliminary data.</text>
</comment>
<dbReference type="Gene3D" id="2.60.40.790">
    <property type="match status" value="1"/>
</dbReference>
<evidence type="ECO:0000313" key="7">
    <source>
        <dbReference type="EMBL" id="KAK4270916.1"/>
    </source>
</evidence>
<dbReference type="InterPro" id="IPR002068">
    <property type="entry name" value="A-crystallin/Hsp20_dom"/>
</dbReference>
<dbReference type="InterPro" id="IPR007052">
    <property type="entry name" value="CS_dom"/>
</dbReference>
<dbReference type="InterPro" id="IPR008978">
    <property type="entry name" value="HSP20-like_chaperone"/>
</dbReference>
<dbReference type="PROSITE" id="PS01031">
    <property type="entry name" value="SHSP"/>
    <property type="match status" value="1"/>
</dbReference>
<evidence type="ECO:0000256" key="1">
    <source>
        <dbReference type="ARBA" id="ARBA00023016"/>
    </source>
</evidence>
<feature type="signal peptide" evidence="4">
    <location>
        <begin position="1"/>
        <end position="27"/>
    </location>
</feature>
<organism evidence="7 8">
    <name type="scientific">Acacia crassicarpa</name>
    <name type="common">northern wattle</name>
    <dbReference type="NCBI Taxonomy" id="499986"/>
    <lineage>
        <taxon>Eukaryota</taxon>
        <taxon>Viridiplantae</taxon>
        <taxon>Streptophyta</taxon>
        <taxon>Embryophyta</taxon>
        <taxon>Tracheophyta</taxon>
        <taxon>Spermatophyta</taxon>
        <taxon>Magnoliopsida</taxon>
        <taxon>eudicotyledons</taxon>
        <taxon>Gunneridae</taxon>
        <taxon>Pentapetalae</taxon>
        <taxon>rosids</taxon>
        <taxon>fabids</taxon>
        <taxon>Fabales</taxon>
        <taxon>Fabaceae</taxon>
        <taxon>Caesalpinioideae</taxon>
        <taxon>mimosoid clade</taxon>
        <taxon>Acacieae</taxon>
        <taxon>Acacia</taxon>
    </lineage>
</organism>
<feature type="chain" id="PRO_5042028541" evidence="4">
    <location>
        <begin position="28"/>
        <end position="195"/>
    </location>
</feature>
<keyword evidence="4" id="KW-0732">Signal</keyword>
<keyword evidence="8" id="KW-1185">Reference proteome</keyword>
<evidence type="ECO:0000256" key="3">
    <source>
        <dbReference type="RuleBase" id="RU003616"/>
    </source>
</evidence>
<comment type="similarity">
    <text evidence="2 3">Belongs to the small heat shock protein (HSP20) family.</text>
</comment>
<protein>
    <submittedName>
        <fullName evidence="7">Uncharacterized protein</fullName>
    </submittedName>
</protein>
<evidence type="ECO:0000259" key="6">
    <source>
        <dbReference type="PROSITE" id="PS51203"/>
    </source>
</evidence>
<sequence length="195" mass="22156">MASKLSSISTLFLIIASMSLLFHTSEALIPYTRSLWETMFPSDDPFRILEQSPLNIPRTMETTPLALLARADWMETATEHVIAVDIPGMKKEDVKIEVEESRVVRISGERKENEAEKEGEKWHRAERTSGKFWRQFRMPANADLDQIRAKIEDGVLRIVVPKHKEETKRQPKVINIVEDQAASGAEDVKATKASV</sequence>
<keyword evidence="1" id="KW-0346">Stress response</keyword>
<dbReference type="InterPro" id="IPR031107">
    <property type="entry name" value="Small_HSP"/>
</dbReference>
<accession>A0AAE1JLA8</accession>
<dbReference type="PROSITE" id="PS51203">
    <property type="entry name" value="CS"/>
    <property type="match status" value="1"/>
</dbReference>
<dbReference type="SUPFAM" id="SSF49764">
    <property type="entry name" value="HSP20-like chaperones"/>
    <property type="match status" value="1"/>
</dbReference>
<reference evidence="7" key="1">
    <citation type="submission" date="2023-10" db="EMBL/GenBank/DDBJ databases">
        <title>Chromosome-level genome of the transformable northern wattle, Acacia crassicarpa.</title>
        <authorList>
            <person name="Massaro I."/>
            <person name="Sinha N.R."/>
            <person name="Poethig S."/>
            <person name="Leichty A.R."/>
        </authorList>
    </citation>
    <scope>NUCLEOTIDE SEQUENCE</scope>
    <source>
        <strain evidence="7">Acra3RX</strain>
        <tissue evidence="7">Leaf</tissue>
    </source>
</reference>
<proteinExistence type="inferred from homology"/>
<dbReference type="EMBL" id="JAWXYG010000005">
    <property type="protein sequence ID" value="KAK4270916.1"/>
    <property type="molecule type" value="Genomic_DNA"/>
</dbReference>
<evidence type="ECO:0000259" key="5">
    <source>
        <dbReference type="PROSITE" id="PS01031"/>
    </source>
</evidence>
<dbReference type="Proteomes" id="UP001293593">
    <property type="component" value="Unassembled WGS sequence"/>
</dbReference>
<name>A0AAE1JLA8_9FABA</name>
<dbReference type="PANTHER" id="PTHR11527">
    <property type="entry name" value="HEAT-SHOCK PROTEIN 20 FAMILY MEMBER"/>
    <property type="match status" value="1"/>
</dbReference>
<dbReference type="GO" id="GO:0006950">
    <property type="term" value="P:response to stress"/>
    <property type="evidence" value="ECO:0007669"/>
    <property type="project" value="UniProtKB-ARBA"/>
</dbReference>
<evidence type="ECO:0000313" key="8">
    <source>
        <dbReference type="Proteomes" id="UP001293593"/>
    </source>
</evidence>
<evidence type="ECO:0000256" key="2">
    <source>
        <dbReference type="PROSITE-ProRule" id="PRU00285"/>
    </source>
</evidence>
<feature type="domain" description="SHSP" evidence="5">
    <location>
        <begin position="62"/>
        <end position="179"/>
    </location>
</feature>
<dbReference type="Pfam" id="PF00011">
    <property type="entry name" value="HSP20"/>
    <property type="match status" value="1"/>
</dbReference>
<dbReference type="CDD" id="cd06472">
    <property type="entry name" value="ACD_ScHsp26_like"/>
    <property type="match status" value="1"/>
</dbReference>
<feature type="domain" description="CS" evidence="6">
    <location>
        <begin position="66"/>
        <end position="174"/>
    </location>
</feature>